<sequence>MARTTTPRGDRTGGARLTAEQRRRQLAEAAARRFHRHGFHAVALADVAADVGVTAPAVYRHFRNKKALLAGAIESGLDLADADLLVAGESLDHLLLALAGAALDRRDMWVLVQREMRHLDGEEFAAVKARFNGFVARFSERLHAARPDADPGQLALLVTAVFAVLTSPSISRVRMPEAAYRRLLTAAAAATARAELPAPAPAPDSQVPTRVDRRSVPVSRSEELLETAVELFHDRGYAAVSLDDIGAAVGMAGPSIYHHFETKSELLVTAVTRVARRLTAARPYDDGAGAPDILQELVRSYIRVGVEQRHLFGVYVTEAISLPPDARRRIDTELAASVREWSAALRSRRPELSAAQSQALVYAARAIVNDVVRVGQLHTRPRTEPELQVLLGTVLDTELP</sequence>
<keyword evidence="1" id="KW-0805">Transcription regulation</keyword>
<dbReference type="EMBL" id="LMWU01000073">
    <property type="protein sequence ID" value="KUN57422.1"/>
    <property type="molecule type" value="Genomic_DNA"/>
</dbReference>
<dbReference type="InterPro" id="IPR001647">
    <property type="entry name" value="HTH_TetR"/>
</dbReference>
<dbReference type="Proteomes" id="UP000053669">
    <property type="component" value="Unassembled WGS sequence"/>
</dbReference>
<dbReference type="GO" id="GO:0000976">
    <property type="term" value="F:transcription cis-regulatory region binding"/>
    <property type="evidence" value="ECO:0007669"/>
    <property type="project" value="TreeGrafter"/>
</dbReference>
<dbReference type="GO" id="GO:0003700">
    <property type="term" value="F:DNA-binding transcription factor activity"/>
    <property type="evidence" value="ECO:0007669"/>
    <property type="project" value="TreeGrafter"/>
</dbReference>
<dbReference type="AlphaFoldDB" id="A0A101RKT6"/>
<dbReference type="RefSeq" id="WP_059211609.1">
    <property type="nucleotide sequence ID" value="NZ_KQ948683.1"/>
</dbReference>
<feature type="region of interest" description="Disordered" evidence="5">
    <location>
        <begin position="1"/>
        <end position="20"/>
    </location>
</feature>
<dbReference type="InterPro" id="IPR050109">
    <property type="entry name" value="HTH-type_TetR-like_transc_reg"/>
</dbReference>
<protein>
    <recommendedName>
        <fullName evidence="6">HTH tetR-type domain-containing protein</fullName>
    </recommendedName>
</protein>
<name>A0A101RKT6_9ACTN</name>
<feature type="domain" description="HTH tetR-type" evidence="6">
    <location>
        <begin position="218"/>
        <end position="278"/>
    </location>
</feature>
<dbReference type="PANTHER" id="PTHR30055:SF234">
    <property type="entry name" value="HTH-TYPE TRANSCRIPTIONAL REGULATOR BETI"/>
    <property type="match status" value="1"/>
</dbReference>
<evidence type="ECO:0000259" key="6">
    <source>
        <dbReference type="PROSITE" id="PS50977"/>
    </source>
</evidence>
<gene>
    <name evidence="7" type="ORF">AQJ46_47660</name>
</gene>
<comment type="caution">
    <text evidence="7">The sequence shown here is derived from an EMBL/GenBank/DDBJ whole genome shotgun (WGS) entry which is preliminary data.</text>
</comment>
<feature type="DNA-binding region" description="H-T-H motif" evidence="4">
    <location>
        <begin position="43"/>
        <end position="62"/>
    </location>
</feature>
<keyword evidence="2 4" id="KW-0238">DNA-binding</keyword>
<dbReference type="PRINTS" id="PR00455">
    <property type="entry name" value="HTHTETR"/>
</dbReference>
<evidence type="ECO:0000256" key="1">
    <source>
        <dbReference type="ARBA" id="ARBA00023015"/>
    </source>
</evidence>
<dbReference type="Gene3D" id="1.10.357.10">
    <property type="entry name" value="Tetracycline Repressor, domain 2"/>
    <property type="match status" value="2"/>
</dbReference>
<keyword evidence="3" id="KW-0804">Transcription</keyword>
<feature type="compositionally biased region" description="Basic and acidic residues" evidence="5">
    <location>
        <begin position="8"/>
        <end position="20"/>
    </location>
</feature>
<dbReference type="Pfam" id="PF00440">
    <property type="entry name" value="TetR_N"/>
    <property type="match status" value="2"/>
</dbReference>
<evidence type="ECO:0000256" key="3">
    <source>
        <dbReference type="ARBA" id="ARBA00023163"/>
    </source>
</evidence>
<evidence type="ECO:0000256" key="5">
    <source>
        <dbReference type="SAM" id="MobiDB-lite"/>
    </source>
</evidence>
<accession>A0A101RKT6</accession>
<dbReference type="SUPFAM" id="SSF46689">
    <property type="entry name" value="Homeodomain-like"/>
    <property type="match status" value="2"/>
</dbReference>
<evidence type="ECO:0000313" key="8">
    <source>
        <dbReference type="Proteomes" id="UP000053669"/>
    </source>
</evidence>
<dbReference type="PANTHER" id="PTHR30055">
    <property type="entry name" value="HTH-TYPE TRANSCRIPTIONAL REGULATOR RUTR"/>
    <property type="match status" value="1"/>
</dbReference>
<feature type="domain" description="HTH tetR-type" evidence="6">
    <location>
        <begin position="20"/>
        <end position="80"/>
    </location>
</feature>
<dbReference type="InterPro" id="IPR009057">
    <property type="entry name" value="Homeodomain-like_sf"/>
</dbReference>
<evidence type="ECO:0000313" key="7">
    <source>
        <dbReference type="EMBL" id="KUN57422.1"/>
    </source>
</evidence>
<dbReference type="Gene3D" id="1.10.10.60">
    <property type="entry name" value="Homeodomain-like"/>
    <property type="match status" value="2"/>
</dbReference>
<organism evidence="7 8">
    <name type="scientific">Streptomyces canus</name>
    <dbReference type="NCBI Taxonomy" id="58343"/>
    <lineage>
        <taxon>Bacteria</taxon>
        <taxon>Bacillati</taxon>
        <taxon>Actinomycetota</taxon>
        <taxon>Actinomycetes</taxon>
        <taxon>Kitasatosporales</taxon>
        <taxon>Streptomycetaceae</taxon>
        <taxon>Streptomyces</taxon>
        <taxon>Streptomyces aurantiacus group</taxon>
    </lineage>
</organism>
<evidence type="ECO:0000256" key="2">
    <source>
        <dbReference type="ARBA" id="ARBA00023125"/>
    </source>
</evidence>
<dbReference type="PROSITE" id="PS50977">
    <property type="entry name" value="HTH_TETR_2"/>
    <property type="match status" value="2"/>
</dbReference>
<dbReference type="STRING" id="58343.AQJ46_47660"/>
<evidence type="ECO:0000256" key="4">
    <source>
        <dbReference type="PROSITE-ProRule" id="PRU00335"/>
    </source>
</evidence>
<proteinExistence type="predicted"/>
<feature type="DNA-binding region" description="H-T-H motif" evidence="4">
    <location>
        <begin position="241"/>
        <end position="260"/>
    </location>
</feature>
<reference evidence="7 8" key="1">
    <citation type="submission" date="2015-10" db="EMBL/GenBank/DDBJ databases">
        <title>Draft genome sequence of Streptomyces canus DSM 40017, type strain for the species Streptomyces canus.</title>
        <authorList>
            <person name="Ruckert C."/>
            <person name="Winkler A."/>
            <person name="Kalinowski J."/>
            <person name="Kampfer P."/>
            <person name="Glaeser S."/>
        </authorList>
    </citation>
    <scope>NUCLEOTIDE SEQUENCE [LARGE SCALE GENOMIC DNA]</scope>
    <source>
        <strain evidence="7 8">DSM 40017</strain>
    </source>
</reference>
<feature type="region of interest" description="Disordered" evidence="5">
    <location>
        <begin position="195"/>
        <end position="215"/>
    </location>
</feature>